<evidence type="ECO:0000313" key="2">
    <source>
        <dbReference type="Proteomes" id="UP000317429"/>
    </source>
</evidence>
<keyword evidence="2" id="KW-1185">Reference proteome</keyword>
<reference evidence="1 2" key="1">
    <citation type="submission" date="2019-02" db="EMBL/GenBank/DDBJ databases">
        <title>Deep-cultivation of Planctomycetes and their phenomic and genomic characterization uncovers novel biology.</title>
        <authorList>
            <person name="Wiegand S."/>
            <person name="Jogler M."/>
            <person name="Boedeker C."/>
            <person name="Pinto D."/>
            <person name="Vollmers J."/>
            <person name="Rivas-Marin E."/>
            <person name="Kohn T."/>
            <person name="Peeters S.H."/>
            <person name="Heuer A."/>
            <person name="Rast P."/>
            <person name="Oberbeckmann S."/>
            <person name="Bunk B."/>
            <person name="Jeske O."/>
            <person name="Meyerdierks A."/>
            <person name="Storesund J.E."/>
            <person name="Kallscheuer N."/>
            <person name="Luecker S."/>
            <person name="Lage O.M."/>
            <person name="Pohl T."/>
            <person name="Merkel B.J."/>
            <person name="Hornburger P."/>
            <person name="Mueller R.-W."/>
            <person name="Bruemmer F."/>
            <person name="Labrenz M."/>
            <person name="Spormann A.M."/>
            <person name="Op den Camp H."/>
            <person name="Overmann J."/>
            <person name="Amann R."/>
            <person name="Jetten M.S.M."/>
            <person name="Mascher T."/>
            <person name="Medema M.H."/>
            <person name="Devos D.P."/>
            <person name="Kaster A.-K."/>
            <person name="Ovreas L."/>
            <person name="Rohde M."/>
            <person name="Galperin M.Y."/>
            <person name="Jogler C."/>
        </authorList>
    </citation>
    <scope>NUCLEOTIDE SEQUENCE [LARGE SCALE GENOMIC DNA]</scope>
    <source>
        <strain evidence="1 2">Pla175</strain>
    </source>
</reference>
<evidence type="ECO:0000313" key="1">
    <source>
        <dbReference type="EMBL" id="QDU87731.1"/>
    </source>
</evidence>
<accession>A0A518D8C1</accession>
<dbReference type="AlphaFoldDB" id="A0A518D8C1"/>
<organism evidence="1 2">
    <name type="scientific">Pirellulimonas nuda</name>
    <dbReference type="NCBI Taxonomy" id="2528009"/>
    <lineage>
        <taxon>Bacteria</taxon>
        <taxon>Pseudomonadati</taxon>
        <taxon>Planctomycetota</taxon>
        <taxon>Planctomycetia</taxon>
        <taxon>Pirellulales</taxon>
        <taxon>Lacipirellulaceae</taxon>
        <taxon>Pirellulimonas</taxon>
    </lineage>
</organism>
<protein>
    <submittedName>
        <fullName evidence="1">Uncharacterized protein</fullName>
    </submittedName>
</protein>
<name>A0A518D8C1_9BACT</name>
<dbReference type="Proteomes" id="UP000317429">
    <property type="component" value="Chromosome"/>
</dbReference>
<gene>
    <name evidence="1" type="ORF">Pla175_10970</name>
</gene>
<dbReference type="EMBL" id="CP036291">
    <property type="protein sequence ID" value="QDU87731.1"/>
    <property type="molecule type" value="Genomic_DNA"/>
</dbReference>
<sequence>MADQQTNDWPELAVGLFDRLTGRGAVIHYEFDQMQIKIPSGVGTDAKHAAWVLSGKLRISTEMKGSAPNS</sequence>
<dbReference type="KEGG" id="pnd:Pla175_10970"/>
<proteinExistence type="predicted"/>
<dbReference type="OrthoDB" id="215174at2"/>